<dbReference type="InterPro" id="IPR025164">
    <property type="entry name" value="Toastrack_DUF4097"/>
</dbReference>
<name>A0A561ULC3_9ACTN</name>
<sequence length="258" mass="26760">MTAAYRRWRAVGVVAAVLLTLTGAGQTWRALAQQDRSDGYRYPQITALDLDLQNASTQVTPSVSGEVEVSQSTHWTVSQPVVKREVVDGRLKISVRCPEVFPIGAPNCRTNLTIGVPADTKVSVRGSSADTAITGLTGELNLHATSGTFALSDDTGRVTAQVTSGSVTGRGLSSSQVQAQVTSGSVNLTFISAPEVVALSAGSGSVRALFPQGTTYRVAVSTGSGGSTVDRQLQDPASQRSVTATADSGSVTLKYADN</sequence>
<evidence type="ECO:0000256" key="1">
    <source>
        <dbReference type="SAM" id="MobiDB-lite"/>
    </source>
</evidence>
<comment type="caution">
    <text evidence="3">The sequence shown here is derived from an EMBL/GenBank/DDBJ whole genome shotgun (WGS) entry which is preliminary data.</text>
</comment>
<organism evidence="3 4">
    <name type="scientific">Kitasatospora viridis</name>
    <dbReference type="NCBI Taxonomy" id="281105"/>
    <lineage>
        <taxon>Bacteria</taxon>
        <taxon>Bacillati</taxon>
        <taxon>Actinomycetota</taxon>
        <taxon>Actinomycetes</taxon>
        <taxon>Kitasatosporales</taxon>
        <taxon>Streptomycetaceae</taxon>
        <taxon>Kitasatospora</taxon>
    </lineage>
</organism>
<dbReference type="EMBL" id="VIWT01000001">
    <property type="protein sequence ID" value="TWG00168.1"/>
    <property type="molecule type" value="Genomic_DNA"/>
</dbReference>
<feature type="domain" description="DUF4097" evidence="2">
    <location>
        <begin position="162"/>
        <end position="253"/>
    </location>
</feature>
<accession>A0A561ULC3</accession>
<gene>
    <name evidence="3" type="ORF">FHX73_114037</name>
</gene>
<dbReference type="Proteomes" id="UP000317940">
    <property type="component" value="Unassembled WGS sequence"/>
</dbReference>
<keyword evidence="4" id="KW-1185">Reference proteome</keyword>
<feature type="region of interest" description="Disordered" evidence="1">
    <location>
        <begin position="222"/>
        <end position="245"/>
    </location>
</feature>
<evidence type="ECO:0000313" key="3">
    <source>
        <dbReference type="EMBL" id="TWG00168.1"/>
    </source>
</evidence>
<dbReference type="RefSeq" id="WP_145906304.1">
    <property type="nucleotide sequence ID" value="NZ_BAAAMZ010000016.1"/>
</dbReference>
<evidence type="ECO:0000313" key="4">
    <source>
        <dbReference type="Proteomes" id="UP000317940"/>
    </source>
</evidence>
<reference evidence="3 4" key="1">
    <citation type="submission" date="2019-06" db="EMBL/GenBank/DDBJ databases">
        <title>Sequencing the genomes of 1000 actinobacteria strains.</title>
        <authorList>
            <person name="Klenk H.-P."/>
        </authorList>
    </citation>
    <scope>NUCLEOTIDE SEQUENCE [LARGE SCALE GENOMIC DNA]</scope>
    <source>
        <strain evidence="3 4">DSM 44826</strain>
    </source>
</reference>
<dbReference type="AlphaFoldDB" id="A0A561ULC3"/>
<evidence type="ECO:0000259" key="2">
    <source>
        <dbReference type="Pfam" id="PF13349"/>
    </source>
</evidence>
<feature type="compositionally biased region" description="Polar residues" evidence="1">
    <location>
        <begin position="227"/>
        <end position="245"/>
    </location>
</feature>
<dbReference type="OrthoDB" id="3871427at2"/>
<dbReference type="Gene3D" id="2.160.20.120">
    <property type="match status" value="1"/>
</dbReference>
<dbReference type="Pfam" id="PF13349">
    <property type="entry name" value="DUF4097"/>
    <property type="match status" value="1"/>
</dbReference>
<protein>
    <submittedName>
        <fullName evidence="3">Putative adhesin</fullName>
    </submittedName>
</protein>
<proteinExistence type="predicted"/>